<evidence type="ECO:0008006" key="5">
    <source>
        <dbReference type="Google" id="ProtNLM"/>
    </source>
</evidence>
<evidence type="ECO:0000313" key="3">
    <source>
        <dbReference type="EMBL" id="PTQ77997.1"/>
    </source>
</evidence>
<feature type="transmembrane region" description="Helical" evidence="2">
    <location>
        <begin position="380"/>
        <end position="403"/>
    </location>
</feature>
<accession>A0A2T5I2E5</accession>
<sequence length="416" mass="44318">METRTVIEREEFNADVNRLSLISWGSVLAGLVFCVALSWLLYLLGLAIGVSVTDATDAEAIGSGLGVGAVIWMVLSSLLVFFLGAMLTARLSGKHDRTTGMLHGVTLWGVVTTLMLVLGVAGITGLLQTGQKMLSSTATATTNTATSIVGGSATNALDYFTRNGSEIMDSKIVNNIQARLKRRAAKIIADVDAKGGAEVSQRDISEAIEQLDSDGLQDIAIQLIDGDTEQAKETLAQKSNLSEEQIDDLIEGLSNEVKEMSKSVEDELALARDVKNRVKQQFSSFVAGLDAPDGPSVSTKDVTHAMEKLDLQTMQAVAIQLMLRDTEGAKDILVAHTDLTDAQINDLVDGVNQEVDRTIAKYQDKLNAATETIATYSQAVLWSVFAASAIGLVLSILGGLIGAATTKRLYVELVAK</sequence>
<evidence type="ECO:0000256" key="1">
    <source>
        <dbReference type="SAM" id="Coils"/>
    </source>
</evidence>
<protein>
    <recommendedName>
        <fullName evidence="5">CAP-Gly protein</fullName>
    </recommendedName>
</protein>
<feature type="transmembrane region" description="Helical" evidence="2">
    <location>
        <begin position="105"/>
        <end position="127"/>
    </location>
</feature>
<dbReference type="Proteomes" id="UP000244110">
    <property type="component" value="Unassembled WGS sequence"/>
</dbReference>
<name>A0A2T5I2E5_9PROT</name>
<feature type="transmembrane region" description="Helical" evidence="2">
    <location>
        <begin position="21"/>
        <end position="48"/>
    </location>
</feature>
<keyword evidence="2" id="KW-1133">Transmembrane helix</keyword>
<comment type="caution">
    <text evidence="3">The sequence shown here is derived from an EMBL/GenBank/DDBJ whole genome shotgun (WGS) entry which is preliminary data.</text>
</comment>
<dbReference type="EMBL" id="QAOL01000069">
    <property type="protein sequence ID" value="PTQ77997.1"/>
    <property type="molecule type" value="Genomic_DNA"/>
</dbReference>
<keyword evidence="2" id="KW-0812">Transmembrane</keyword>
<feature type="coiled-coil region" evidence="1">
    <location>
        <begin position="352"/>
        <end position="379"/>
    </location>
</feature>
<proteinExistence type="predicted"/>
<reference evidence="3 4" key="1">
    <citation type="submission" date="2018-04" db="EMBL/GenBank/DDBJ databases">
        <title>Active sludge and wastewater microbial communities from Klosterneuburg, Austria.</title>
        <authorList>
            <person name="Wagner M."/>
        </authorList>
    </citation>
    <scope>NUCLEOTIDE SEQUENCE [LARGE SCALE GENOMIC DNA]</scope>
    <source>
        <strain evidence="3 4">Nm4</strain>
    </source>
</reference>
<organism evidence="3 4">
    <name type="scientific">Nitrosomonas ureae</name>
    <dbReference type="NCBI Taxonomy" id="44577"/>
    <lineage>
        <taxon>Bacteria</taxon>
        <taxon>Pseudomonadati</taxon>
        <taxon>Pseudomonadota</taxon>
        <taxon>Betaproteobacteria</taxon>
        <taxon>Nitrosomonadales</taxon>
        <taxon>Nitrosomonadaceae</taxon>
        <taxon>Nitrosomonas</taxon>
    </lineage>
</organism>
<feature type="transmembrane region" description="Helical" evidence="2">
    <location>
        <begin position="60"/>
        <end position="84"/>
    </location>
</feature>
<evidence type="ECO:0000256" key="2">
    <source>
        <dbReference type="SAM" id="Phobius"/>
    </source>
</evidence>
<keyword evidence="1" id="KW-0175">Coiled coil</keyword>
<dbReference type="AlphaFoldDB" id="A0A2T5I2E5"/>
<gene>
    <name evidence="3" type="ORF">C8R28_10691</name>
</gene>
<dbReference type="RefSeq" id="WP_107788033.1">
    <property type="nucleotide sequence ID" value="NZ_QAOL01000069.1"/>
</dbReference>
<keyword evidence="2" id="KW-0472">Membrane</keyword>
<evidence type="ECO:0000313" key="4">
    <source>
        <dbReference type="Proteomes" id="UP000244110"/>
    </source>
</evidence>